<dbReference type="SMART" id="SM00388">
    <property type="entry name" value="HisKA"/>
    <property type="match status" value="1"/>
</dbReference>
<feature type="transmembrane region" description="Helical" evidence="10">
    <location>
        <begin position="265"/>
        <end position="285"/>
    </location>
</feature>
<feature type="transmembrane region" description="Helical" evidence="10">
    <location>
        <begin position="102"/>
        <end position="121"/>
    </location>
</feature>
<dbReference type="InterPro" id="IPR003661">
    <property type="entry name" value="HisK_dim/P_dom"/>
</dbReference>
<keyword evidence="6 12" id="KW-0418">Kinase</keyword>
<dbReference type="InterPro" id="IPR036097">
    <property type="entry name" value="HisK_dim/P_sf"/>
</dbReference>
<dbReference type="Gene3D" id="3.30.565.10">
    <property type="entry name" value="Histidine kinase-like ATPase, C-terminal domain"/>
    <property type="match status" value="1"/>
</dbReference>
<dbReference type="SUPFAM" id="SSF55874">
    <property type="entry name" value="ATPase domain of HSP90 chaperone/DNA topoisomerase II/histidine kinase"/>
    <property type="match status" value="1"/>
</dbReference>
<evidence type="ECO:0000256" key="8">
    <source>
        <dbReference type="ARBA" id="ARBA00023012"/>
    </source>
</evidence>
<evidence type="ECO:0000256" key="1">
    <source>
        <dbReference type="ARBA" id="ARBA00000085"/>
    </source>
</evidence>
<evidence type="ECO:0000256" key="7">
    <source>
        <dbReference type="ARBA" id="ARBA00022840"/>
    </source>
</evidence>
<name>A0A2U3KU64_9BACT</name>
<dbReference type="OrthoDB" id="115826at2"/>
<keyword evidence="4" id="KW-0808">Transferase</keyword>
<dbReference type="EMBL" id="OMOD01000142">
    <property type="protein sequence ID" value="SPF43191.1"/>
    <property type="molecule type" value="Genomic_DNA"/>
</dbReference>
<dbReference type="EC" id="2.7.13.3" evidence="2"/>
<evidence type="ECO:0000256" key="6">
    <source>
        <dbReference type="ARBA" id="ARBA00022777"/>
    </source>
</evidence>
<gene>
    <name evidence="12" type="ORF">SBA1_480061</name>
</gene>
<protein>
    <recommendedName>
        <fullName evidence="2">histidine kinase</fullName>
        <ecNumber evidence="2">2.7.13.3</ecNumber>
    </recommendedName>
</protein>
<dbReference type="Proteomes" id="UP000238701">
    <property type="component" value="Unassembled WGS sequence"/>
</dbReference>
<keyword evidence="10" id="KW-0472">Membrane</keyword>
<sequence>MSKLSKVWLAALIAALATAVSAALFLPQSFRLSALSDLIQCFLLLSGAVSFVPLALRSRGRMRLFWSLVTLGIGFWFSYQLLWTNNEVVLRRDVPDLYAGDIILFLNLVPLMAALALRPHVPQDEYAARLRRLDFALLLVWWFYLYVLVVIPWQYVVPNVTAYDHNLDAAYNAEKLVVLTGLAACWLTSKGHWRRLYASLFCVNLSYSAGSTFANWAIERKTYYSGSLYDIPLVIAMAGLTWVGLSTKADTPEAEGKVSTVYGVWVARCGMIAAFSLPLLAAWTLSDTRIPSRIRMFRLALTLVAALAMGIMVFFRQHRLDRELMHLLDHSRKSFDTLKHLQAQILQSEKLASIGQLVAGAAHELNNPITAMLGYSDLLLSTQLTAEQEPLAAKIGQYSRRTKALVASLISFARQAPAPKMLIDLNTLARTAVKLAQPQWEPLHIEVRVQFDAALPKVLGDSNQLLQMCLQLVGNCLHIMSERGGKILTVSSQRQADTAVLQISTGSAPSPSSAGLHAADPEDSLGLAACQGILQEHRGRISCQRCDDGALLLRVELPTAETAPAQSEETTVPASWQAQPFA</sequence>
<evidence type="ECO:0000256" key="3">
    <source>
        <dbReference type="ARBA" id="ARBA00022553"/>
    </source>
</evidence>
<evidence type="ECO:0000256" key="5">
    <source>
        <dbReference type="ARBA" id="ARBA00022741"/>
    </source>
</evidence>
<evidence type="ECO:0000256" key="10">
    <source>
        <dbReference type="SAM" id="Phobius"/>
    </source>
</evidence>
<evidence type="ECO:0000313" key="12">
    <source>
        <dbReference type="EMBL" id="SPF43191.1"/>
    </source>
</evidence>
<feature type="transmembrane region" description="Helical" evidence="10">
    <location>
        <begin position="297"/>
        <end position="315"/>
    </location>
</feature>
<dbReference type="PANTHER" id="PTHR43065:SF10">
    <property type="entry name" value="PEROXIDE STRESS-ACTIVATED HISTIDINE KINASE MAK3"/>
    <property type="match status" value="1"/>
</dbReference>
<feature type="domain" description="Histidine kinase" evidence="11">
    <location>
        <begin position="360"/>
        <end position="561"/>
    </location>
</feature>
<dbReference type="PROSITE" id="PS50109">
    <property type="entry name" value="HIS_KIN"/>
    <property type="match status" value="1"/>
</dbReference>
<evidence type="ECO:0000256" key="9">
    <source>
        <dbReference type="SAM" id="MobiDB-lite"/>
    </source>
</evidence>
<feature type="transmembrane region" description="Helical" evidence="10">
    <location>
        <begin position="196"/>
        <end position="216"/>
    </location>
</feature>
<dbReference type="GO" id="GO:0005524">
    <property type="term" value="F:ATP binding"/>
    <property type="evidence" value="ECO:0007669"/>
    <property type="project" value="UniProtKB-KW"/>
</dbReference>
<accession>A0A2U3KU64</accession>
<dbReference type="PANTHER" id="PTHR43065">
    <property type="entry name" value="SENSOR HISTIDINE KINASE"/>
    <property type="match status" value="1"/>
</dbReference>
<reference evidence="13" key="1">
    <citation type="submission" date="2018-02" db="EMBL/GenBank/DDBJ databases">
        <authorList>
            <person name="Hausmann B."/>
        </authorList>
    </citation>
    <scope>NUCLEOTIDE SEQUENCE [LARGE SCALE GENOMIC DNA]</scope>
    <source>
        <strain evidence="13">Peat soil MAG SbA1</strain>
    </source>
</reference>
<dbReference type="AlphaFoldDB" id="A0A2U3KU64"/>
<feature type="region of interest" description="Disordered" evidence="9">
    <location>
        <begin position="562"/>
        <end position="582"/>
    </location>
</feature>
<keyword evidence="7" id="KW-0067">ATP-binding</keyword>
<evidence type="ECO:0000313" key="13">
    <source>
        <dbReference type="Proteomes" id="UP000238701"/>
    </source>
</evidence>
<feature type="transmembrane region" description="Helical" evidence="10">
    <location>
        <begin position="133"/>
        <end position="155"/>
    </location>
</feature>
<evidence type="ECO:0000256" key="2">
    <source>
        <dbReference type="ARBA" id="ARBA00012438"/>
    </source>
</evidence>
<dbReference type="SUPFAM" id="SSF47384">
    <property type="entry name" value="Homodimeric domain of signal transducing histidine kinase"/>
    <property type="match status" value="1"/>
</dbReference>
<dbReference type="Gene3D" id="1.10.287.130">
    <property type="match status" value="1"/>
</dbReference>
<proteinExistence type="predicted"/>
<keyword evidence="10" id="KW-0812">Transmembrane</keyword>
<keyword evidence="8" id="KW-0902">Two-component regulatory system</keyword>
<keyword evidence="10" id="KW-1133">Transmembrane helix</keyword>
<feature type="transmembrane region" description="Helical" evidence="10">
    <location>
        <begin position="32"/>
        <end position="52"/>
    </location>
</feature>
<feature type="transmembrane region" description="Helical" evidence="10">
    <location>
        <begin position="228"/>
        <end position="245"/>
    </location>
</feature>
<evidence type="ECO:0000259" key="11">
    <source>
        <dbReference type="PROSITE" id="PS50109"/>
    </source>
</evidence>
<evidence type="ECO:0000256" key="4">
    <source>
        <dbReference type="ARBA" id="ARBA00022679"/>
    </source>
</evidence>
<organism evidence="12 13">
    <name type="scientific">Candidatus Sulfotelmatobacter kueseliae</name>
    <dbReference type="NCBI Taxonomy" id="2042962"/>
    <lineage>
        <taxon>Bacteria</taxon>
        <taxon>Pseudomonadati</taxon>
        <taxon>Acidobacteriota</taxon>
        <taxon>Terriglobia</taxon>
        <taxon>Terriglobales</taxon>
        <taxon>Candidatus Korobacteraceae</taxon>
        <taxon>Candidatus Sulfotelmatobacter</taxon>
    </lineage>
</organism>
<dbReference type="GO" id="GO:0000155">
    <property type="term" value="F:phosphorelay sensor kinase activity"/>
    <property type="evidence" value="ECO:0007669"/>
    <property type="project" value="InterPro"/>
</dbReference>
<dbReference type="Pfam" id="PF00512">
    <property type="entry name" value="HisKA"/>
    <property type="match status" value="1"/>
</dbReference>
<dbReference type="InterPro" id="IPR005467">
    <property type="entry name" value="His_kinase_dom"/>
</dbReference>
<feature type="transmembrane region" description="Helical" evidence="10">
    <location>
        <begin position="64"/>
        <end position="82"/>
    </location>
</feature>
<keyword evidence="5" id="KW-0547">Nucleotide-binding</keyword>
<dbReference type="CDD" id="cd00082">
    <property type="entry name" value="HisKA"/>
    <property type="match status" value="1"/>
</dbReference>
<comment type="catalytic activity">
    <reaction evidence="1">
        <text>ATP + protein L-histidine = ADP + protein N-phospho-L-histidine.</text>
        <dbReference type="EC" id="2.7.13.3"/>
    </reaction>
</comment>
<dbReference type="InterPro" id="IPR036890">
    <property type="entry name" value="HATPase_C_sf"/>
</dbReference>
<feature type="compositionally biased region" description="Polar residues" evidence="9">
    <location>
        <begin position="564"/>
        <end position="582"/>
    </location>
</feature>
<keyword evidence="3" id="KW-0597">Phosphoprotein</keyword>